<keyword evidence="1" id="KW-0812">Transmembrane</keyword>
<evidence type="ECO:0000313" key="3">
    <source>
        <dbReference type="Proteomes" id="UP001155034"/>
    </source>
</evidence>
<comment type="caution">
    <text evidence="2">The sequence shown here is derived from an EMBL/GenBank/DDBJ whole genome shotgun (WGS) entry which is preliminary data.</text>
</comment>
<dbReference type="Proteomes" id="UP001155034">
    <property type="component" value="Unassembled WGS sequence"/>
</dbReference>
<evidence type="ECO:0000256" key="1">
    <source>
        <dbReference type="SAM" id="Phobius"/>
    </source>
</evidence>
<dbReference type="InterPro" id="IPR022134">
    <property type="entry name" value="DUF3667"/>
</dbReference>
<feature type="transmembrane region" description="Helical" evidence="1">
    <location>
        <begin position="68"/>
        <end position="88"/>
    </location>
</feature>
<accession>A0A9X2U4X4</accession>
<feature type="transmembrane region" description="Helical" evidence="1">
    <location>
        <begin position="165"/>
        <end position="185"/>
    </location>
</feature>
<keyword evidence="1" id="KW-1133">Transmembrane helix</keyword>
<feature type="transmembrane region" description="Helical" evidence="1">
    <location>
        <begin position="132"/>
        <end position="153"/>
    </location>
</feature>
<proteinExistence type="predicted"/>
<protein>
    <submittedName>
        <fullName evidence="2">Uncharacterized protein</fullName>
    </submittedName>
</protein>
<reference evidence="2" key="1">
    <citation type="submission" date="2022-08" db="EMBL/GenBank/DDBJ databases">
        <title>Genomic Encyclopedia of Type Strains, Phase V (KMG-V): Genome sequencing to study the core and pangenomes of soil and plant-associated prokaryotes.</title>
        <authorList>
            <person name="Whitman W."/>
        </authorList>
    </citation>
    <scope>NUCLEOTIDE SEQUENCE</scope>
    <source>
        <strain evidence="2">SP2016B</strain>
    </source>
</reference>
<organism evidence="2 3">
    <name type="scientific">Salinibacter ruber</name>
    <dbReference type="NCBI Taxonomy" id="146919"/>
    <lineage>
        <taxon>Bacteria</taxon>
        <taxon>Pseudomonadati</taxon>
        <taxon>Rhodothermota</taxon>
        <taxon>Rhodothermia</taxon>
        <taxon>Rhodothermales</taxon>
        <taxon>Salinibacteraceae</taxon>
        <taxon>Salinibacter</taxon>
    </lineage>
</organism>
<evidence type="ECO:0000313" key="2">
    <source>
        <dbReference type="EMBL" id="MCS3866885.1"/>
    </source>
</evidence>
<dbReference type="AlphaFoldDB" id="A0A9X2U4X4"/>
<feature type="transmembrane region" description="Helical" evidence="1">
    <location>
        <begin position="285"/>
        <end position="310"/>
    </location>
</feature>
<feature type="transmembrane region" description="Helical" evidence="1">
    <location>
        <begin position="236"/>
        <end position="258"/>
    </location>
</feature>
<feature type="transmembrane region" description="Helical" evidence="1">
    <location>
        <begin position="205"/>
        <end position="224"/>
    </location>
</feature>
<sequence>MGTYCPDCGQDVNPPDSVLGVLSVFFRELVDIEGGLWPSMWALTARPGVALSRYLGGARQDLMHPGRYLLASIVVAFGTDRAFTWLGMRTPYDERVSEGITRTESSDIAPETAAQIRSLLVTAADQVMESQAFLVTTNLVLTGFLSLTVWRLFRRYFQRGAQASAFSALVVGHTVFLRTAAELLYMPVTYLSSGPSSGLPGKITFVIIAVYVVIATTGTFGGGWKGGLKGLLAAGWAAFEQALVLGIVIAGYVSWMIYARLGEYPSPGGTFSLSYGDTTGDTMAVAFQILPAVAILLIPFALHAGLEFYYRHR</sequence>
<keyword evidence="1" id="KW-0472">Membrane</keyword>
<dbReference type="RefSeq" id="WP_251930277.1">
    <property type="nucleotide sequence ID" value="NZ_CALTSD010000017.1"/>
</dbReference>
<dbReference type="EMBL" id="JANTYZ010000024">
    <property type="protein sequence ID" value="MCS3866885.1"/>
    <property type="molecule type" value="Genomic_DNA"/>
</dbReference>
<dbReference type="Pfam" id="PF12412">
    <property type="entry name" value="DUF3667"/>
    <property type="match status" value="1"/>
</dbReference>
<name>A0A9X2U4X4_9BACT</name>
<gene>
    <name evidence="2" type="ORF">GGP82_003468</name>
</gene>